<dbReference type="GO" id="GO:0140359">
    <property type="term" value="F:ABC-type transporter activity"/>
    <property type="evidence" value="ECO:0007669"/>
    <property type="project" value="InterPro"/>
</dbReference>
<dbReference type="GO" id="GO:0008643">
    <property type="term" value="P:carbohydrate transport"/>
    <property type="evidence" value="ECO:0007669"/>
    <property type="project" value="InterPro"/>
</dbReference>
<evidence type="ECO:0000256" key="2">
    <source>
        <dbReference type="ARBA" id="ARBA00022448"/>
    </source>
</evidence>
<dbReference type="PANTHER" id="PTHR43875">
    <property type="entry name" value="MALTODEXTRIN IMPORT ATP-BINDING PROTEIN MSMX"/>
    <property type="match status" value="1"/>
</dbReference>
<dbReference type="SUPFAM" id="SSF52540">
    <property type="entry name" value="P-loop containing nucleoside triphosphate hydrolases"/>
    <property type="match status" value="1"/>
</dbReference>
<name>A0A344PMG0_9RHOB</name>
<dbReference type="InterPro" id="IPR012340">
    <property type="entry name" value="NA-bd_OB-fold"/>
</dbReference>
<keyword evidence="2" id="KW-0813">Transport</keyword>
<feature type="domain" description="ABC transporter" evidence="5">
    <location>
        <begin position="4"/>
        <end position="235"/>
    </location>
</feature>
<evidence type="ECO:0000313" key="7">
    <source>
        <dbReference type="Proteomes" id="UP000252023"/>
    </source>
</evidence>
<reference evidence="7" key="1">
    <citation type="submission" date="2018-07" db="EMBL/GenBank/DDBJ databases">
        <title>Genome sequencing of Paracoccus sp. SC2-6.</title>
        <authorList>
            <person name="Heo J."/>
            <person name="Kim S.-J."/>
            <person name="Kwon S.-W."/>
        </authorList>
    </citation>
    <scope>NUCLEOTIDE SEQUENCE [LARGE SCALE GENOMIC DNA]</scope>
    <source>
        <strain evidence="7">SC2-6</strain>
    </source>
</reference>
<organism evidence="6 7">
    <name type="scientific">Paracoccus suum</name>
    <dbReference type="NCBI Taxonomy" id="2259340"/>
    <lineage>
        <taxon>Bacteria</taxon>
        <taxon>Pseudomonadati</taxon>
        <taxon>Pseudomonadota</taxon>
        <taxon>Alphaproteobacteria</taxon>
        <taxon>Rhodobacterales</taxon>
        <taxon>Paracoccaceae</taxon>
        <taxon>Paracoccus</taxon>
    </lineage>
</organism>
<comment type="similarity">
    <text evidence="1">Belongs to the ABC transporter superfamily.</text>
</comment>
<proteinExistence type="inferred from homology"/>
<sequence>MSAITLRDIRKSYPHGPQVLHGISLGIHPGEFVVIVGPSGCGKSTLLRLIAGLERTQEGDILIDAQRANDLAPQDRDIAMIFQNYALYPHMTVRENIAFGLELRGMPRVQRQAQAEKVAAMLQLTPYLDRKPKALSGGQRQRVAMGRAMARNASIFLMDEPLSNLDNALRVTMRTEIKQLHRQVGATTVYVTHDQTEALSLADRIAVMKDGHLQQFDTPNEIYDRPANMFVAGFLGAPGINFVRADEVPDYAGPTGLVVGLRPETLKISATQPHSPAVRGKVLLSEMSGAEVILHCDTDLGSLTMTGPRKALPSNLDEVWVGIDIAEALYFDASSGMRVPSPEVRVSA</sequence>
<evidence type="ECO:0000259" key="5">
    <source>
        <dbReference type="PROSITE" id="PS50893"/>
    </source>
</evidence>
<dbReference type="EMBL" id="CP030918">
    <property type="protein sequence ID" value="AXC50565.1"/>
    <property type="molecule type" value="Genomic_DNA"/>
</dbReference>
<dbReference type="KEGG" id="pars:DRW48_13515"/>
<dbReference type="SMART" id="SM00382">
    <property type="entry name" value="AAA"/>
    <property type="match status" value="1"/>
</dbReference>
<accession>A0A344PMG0</accession>
<dbReference type="InterPro" id="IPR008995">
    <property type="entry name" value="Mo/tungstate-bd_C_term_dom"/>
</dbReference>
<keyword evidence="3" id="KW-0547">Nucleotide-binding</keyword>
<dbReference type="InterPro" id="IPR017871">
    <property type="entry name" value="ABC_transporter-like_CS"/>
</dbReference>
<keyword evidence="4 6" id="KW-0067">ATP-binding</keyword>
<dbReference type="PANTHER" id="PTHR43875:SF1">
    <property type="entry name" value="OSMOPROTECTIVE COMPOUNDS UPTAKE ATP-BINDING PROTEIN GGTA"/>
    <property type="match status" value="1"/>
</dbReference>
<dbReference type="GO" id="GO:0016887">
    <property type="term" value="F:ATP hydrolysis activity"/>
    <property type="evidence" value="ECO:0007669"/>
    <property type="project" value="InterPro"/>
</dbReference>
<dbReference type="InterPro" id="IPR015855">
    <property type="entry name" value="ABC_transpr_MalK-like"/>
</dbReference>
<protein>
    <submittedName>
        <fullName evidence="6">ABC transporter ATP-binding protein</fullName>
    </submittedName>
</protein>
<keyword evidence="7" id="KW-1185">Reference proteome</keyword>
<dbReference type="InterPro" id="IPR047641">
    <property type="entry name" value="ABC_transpr_MalK/UgpC-like"/>
</dbReference>
<dbReference type="Gene3D" id="2.40.50.100">
    <property type="match status" value="2"/>
</dbReference>
<dbReference type="Gene3D" id="2.40.50.140">
    <property type="entry name" value="Nucleic acid-binding proteins"/>
    <property type="match status" value="1"/>
</dbReference>
<dbReference type="AlphaFoldDB" id="A0A344PMG0"/>
<dbReference type="GO" id="GO:0005524">
    <property type="term" value="F:ATP binding"/>
    <property type="evidence" value="ECO:0007669"/>
    <property type="project" value="UniProtKB-KW"/>
</dbReference>
<dbReference type="Proteomes" id="UP000252023">
    <property type="component" value="Chromosome"/>
</dbReference>
<dbReference type="GO" id="GO:0055052">
    <property type="term" value="C:ATP-binding cassette (ABC) transporter complex, substrate-binding subunit-containing"/>
    <property type="evidence" value="ECO:0007669"/>
    <property type="project" value="TreeGrafter"/>
</dbReference>
<dbReference type="PROSITE" id="PS50893">
    <property type="entry name" value="ABC_TRANSPORTER_2"/>
    <property type="match status" value="1"/>
</dbReference>
<evidence type="ECO:0000256" key="1">
    <source>
        <dbReference type="ARBA" id="ARBA00005417"/>
    </source>
</evidence>
<dbReference type="RefSeq" id="WP_114076882.1">
    <property type="nucleotide sequence ID" value="NZ_CP030918.1"/>
</dbReference>
<dbReference type="OrthoDB" id="9802264at2"/>
<dbReference type="InterPro" id="IPR003593">
    <property type="entry name" value="AAA+_ATPase"/>
</dbReference>
<dbReference type="CDD" id="cd03301">
    <property type="entry name" value="ABC_MalK_N"/>
    <property type="match status" value="1"/>
</dbReference>
<dbReference type="PROSITE" id="PS00211">
    <property type="entry name" value="ABC_TRANSPORTER_1"/>
    <property type="match status" value="1"/>
</dbReference>
<dbReference type="Pfam" id="PF00005">
    <property type="entry name" value="ABC_tran"/>
    <property type="match status" value="1"/>
</dbReference>
<dbReference type="InterPro" id="IPR027417">
    <property type="entry name" value="P-loop_NTPase"/>
</dbReference>
<dbReference type="SUPFAM" id="SSF50331">
    <property type="entry name" value="MOP-like"/>
    <property type="match status" value="1"/>
</dbReference>
<evidence type="ECO:0000313" key="6">
    <source>
        <dbReference type="EMBL" id="AXC50565.1"/>
    </source>
</evidence>
<gene>
    <name evidence="6" type="ORF">DRW48_13515</name>
</gene>
<evidence type="ECO:0000256" key="3">
    <source>
        <dbReference type="ARBA" id="ARBA00022741"/>
    </source>
</evidence>
<dbReference type="Gene3D" id="3.40.50.300">
    <property type="entry name" value="P-loop containing nucleotide triphosphate hydrolases"/>
    <property type="match status" value="1"/>
</dbReference>
<dbReference type="InterPro" id="IPR013611">
    <property type="entry name" value="Transp-assoc_OB_typ2"/>
</dbReference>
<dbReference type="Pfam" id="PF08402">
    <property type="entry name" value="TOBE_2"/>
    <property type="match status" value="1"/>
</dbReference>
<evidence type="ECO:0000256" key="4">
    <source>
        <dbReference type="ARBA" id="ARBA00022840"/>
    </source>
</evidence>
<dbReference type="FunFam" id="3.40.50.300:FF:000042">
    <property type="entry name" value="Maltose/maltodextrin ABC transporter, ATP-binding protein"/>
    <property type="match status" value="1"/>
</dbReference>
<dbReference type="InterPro" id="IPR003439">
    <property type="entry name" value="ABC_transporter-like_ATP-bd"/>
</dbReference>